<keyword evidence="2" id="KW-1133">Transmembrane helix</keyword>
<evidence type="ECO:0000256" key="2">
    <source>
        <dbReference type="SAM" id="Phobius"/>
    </source>
</evidence>
<name>A0A8H3USP5_VENIN</name>
<dbReference type="EMBL" id="WNWS01000203">
    <property type="protein sequence ID" value="KAE9975060.1"/>
    <property type="molecule type" value="Genomic_DNA"/>
</dbReference>
<feature type="compositionally biased region" description="Polar residues" evidence="1">
    <location>
        <begin position="11"/>
        <end position="20"/>
    </location>
</feature>
<feature type="region of interest" description="Disordered" evidence="1">
    <location>
        <begin position="1"/>
        <end position="20"/>
    </location>
</feature>
<dbReference type="AlphaFoldDB" id="A0A8H3USP5"/>
<organism evidence="3 4">
    <name type="scientific">Venturia inaequalis</name>
    <name type="common">Apple scab fungus</name>
    <dbReference type="NCBI Taxonomy" id="5025"/>
    <lineage>
        <taxon>Eukaryota</taxon>
        <taxon>Fungi</taxon>
        <taxon>Dikarya</taxon>
        <taxon>Ascomycota</taxon>
        <taxon>Pezizomycotina</taxon>
        <taxon>Dothideomycetes</taxon>
        <taxon>Pleosporomycetidae</taxon>
        <taxon>Venturiales</taxon>
        <taxon>Venturiaceae</taxon>
        <taxon>Venturia</taxon>
    </lineage>
</organism>
<feature type="transmembrane region" description="Helical" evidence="2">
    <location>
        <begin position="145"/>
        <end position="169"/>
    </location>
</feature>
<keyword evidence="2" id="KW-0812">Transmembrane</keyword>
<reference evidence="3 4" key="1">
    <citation type="submission" date="2018-12" db="EMBL/GenBank/DDBJ databases">
        <title>Venturia inaequalis Genome Resource.</title>
        <authorList>
            <person name="Lichtner F.J."/>
        </authorList>
    </citation>
    <scope>NUCLEOTIDE SEQUENCE [LARGE SCALE GENOMIC DNA]</scope>
    <source>
        <strain evidence="3 4">120213</strain>
    </source>
</reference>
<accession>A0A8H3USP5</accession>
<protein>
    <recommendedName>
        <fullName evidence="5">Fucose-specific lectin</fullName>
    </recommendedName>
</protein>
<proteinExistence type="predicted"/>
<dbReference type="SUPFAM" id="SSF89372">
    <property type="entry name" value="Fucose-specific lectin"/>
    <property type="match status" value="1"/>
</dbReference>
<gene>
    <name evidence="3" type="ORF">EG328_003479</name>
</gene>
<evidence type="ECO:0000313" key="3">
    <source>
        <dbReference type="EMBL" id="KAE9975060.1"/>
    </source>
</evidence>
<comment type="caution">
    <text evidence="3">The sequence shown here is derived from an EMBL/GenBank/DDBJ whole genome shotgun (WGS) entry which is preliminary data.</text>
</comment>
<evidence type="ECO:0008006" key="5">
    <source>
        <dbReference type="Google" id="ProtNLM"/>
    </source>
</evidence>
<dbReference type="Proteomes" id="UP000447873">
    <property type="component" value="Unassembled WGS sequence"/>
</dbReference>
<evidence type="ECO:0000313" key="4">
    <source>
        <dbReference type="Proteomes" id="UP000447873"/>
    </source>
</evidence>
<keyword evidence="2" id="KW-0472">Membrane</keyword>
<dbReference type="Gene3D" id="2.120.10.70">
    <property type="entry name" value="Fucose-specific lectin"/>
    <property type="match status" value="1"/>
</dbReference>
<evidence type="ECO:0000256" key="1">
    <source>
        <dbReference type="SAM" id="MobiDB-lite"/>
    </source>
</evidence>
<sequence length="723" mass="78772">MQPYSGPLPDTLSQHSRSNTESLYEAQEAEIGRHYDGKDILLSPVLPTTNNRNSRNAPEVNYLHCAPEAVNISLGPEVIPNTGPEVVPYHPRTMSLSPTFSQGTFNINRNLAGNQTSSIAQGTEKEIDVAVKPLQRRVCGLPSKIFLALLAALLLLAALGAGLGAGLGLKKHAPAYVFTGNLPYSIGGTIDPAYYSTKGAFNGSGIAFAGSALRSTEKGRCLYTVYYQHHTGTIRYVQLSTSGKFEGGSLSEIVASDAKNSTAISVVNYVVDANQTNASSVSHVFYVGKDGFVKQRTWSNTSVLWTDGPVTAQELKVYDADRVGLQACHYGSFDGDTEVDNLPWSESAGSYALQQTGMHLWYADTENTFQQYYTYENMTSWIQQKKWTGMNGHGGVSCYSWHPGSKTYAMFVNQDNVVETWWKDTNSSLASTNKHPMSAWTNTTDIAIPNVYPSTSLSYTSYLYAMLDDSTIHGYNITFEAENSTFADEIVVEDNSGPVKFLNGTHLSVTATENGLLVFAQTEGDDVESLVHNEPSPSRNDNSSLCSDIHERLKRRSVCNSGDTGKGVCAEDNGPFRLDSVCACATPSIAKISSNNNIWSLATLSRHDSATVFTVHGSADPVHDLDFNIATHAIPPLLQKRLSSSPGKVTPLDEAMLETIAAIFSLPFTLRRFLEEAQSFPSETSPTENYTINTTSLRLNAGTRLIELRLLQPLGVSLPWFTT</sequence>